<name>A0A9X3X1L9_9BACT</name>
<evidence type="ECO:0000313" key="1">
    <source>
        <dbReference type="EMBL" id="MDC3979796.1"/>
    </source>
</evidence>
<dbReference type="SUPFAM" id="SSF47413">
    <property type="entry name" value="lambda repressor-like DNA-binding domains"/>
    <property type="match status" value="1"/>
</dbReference>
<comment type="caution">
    <text evidence="1">The sequence shown here is derived from an EMBL/GenBank/DDBJ whole genome shotgun (WGS) entry which is preliminary data.</text>
</comment>
<dbReference type="RefSeq" id="WP_272458182.1">
    <property type="nucleotide sequence ID" value="NZ_JAGTJJ010000001.1"/>
</dbReference>
<accession>A0A9X3X1L9</accession>
<protein>
    <recommendedName>
        <fullName evidence="3">Helix-turn-helix protein</fullName>
    </recommendedName>
</protein>
<keyword evidence="2" id="KW-1185">Reference proteome</keyword>
<dbReference type="Proteomes" id="UP001151081">
    <property type="component" value="Unassembled WGS sequence"/>
</dbReference>
<sequence length="87" mass="9475">MSEHEKEPPSTPAVLTDEQAARVRERLERFARGTSVRIAARSLGYARRYMHAVIAGEIRPSVHFAAQVARVTRVDLAALLGLPGAAP</sequence>
<organism evidence="1 2">
    <name type="scientific">Polyangium jinanense</name>
    <dbReference type="NCBI Taxonomy" id="2829994"/>
    <lineage>
        <taxon>Bacteria</taxon>
        <taxon>Pseudomonadati</taxon>
        <taxon>Myxococcota</taxon>
        <taxon>Polyangia</taxon>
        <taxon>Polyangiales</taxon>
        <taxon>Polyangiaceae</taxon>
        <taxon>Polyangium</taxon>
    </lineage>
</organism>
<dbReference type="AlphaFoldDB" id="A0A9X3X1L9"/>
<evidence type="ECO:0008006" key="3">
    <source>
        <dbReference type="Google" id="ProtNLM"/>
    </source>
</evidence>
<gene>
    <name evidence="1" type="ORF">KEG57_04745</name>
</gene>
<dbReference type="InterPro" id="IPR010982">
    <property type="entry name" value="Lambda_DNA-bd_dom_sf"/>
</dbReference>
<dbReference type="GO" id="GO:0003677">
    <property type="term" value="F:DNA binding"/>
    <property type="evidence" value="ECO:0007669"/>
    <property type="project" value="InterPro"/>
</dbReference>
<dbReference type="EMBL" id="JAGTJJ010000001">
    <property type="protein sequence ID" value="MDC3979796.1"/>
    <property type="molecule type" value="Genomic_DNA"/>
</dbReference>
<proteinExistence type="predicted"/>
<reference evidence="1 2" key="1">
    <citation type="submission" date="2021-04" db="EMBL/GenBank/DDBJ databases">
        <title>Genome analysis of Polyangium sp.</title>
        <authorList>
            <person name="Li Y."/>
            <person name="Wang J."/>
        </authorList>
    </citation>
    <scope>NUCLEOTIDE SEQUENCE [LARGE SCALE GENOMIC DNA]</scope>
    <source>
        <strain evidence="1 2">SDU14</strain>
    </source>
</reference>
<evidence type="ECO:0000313" key="2">
    <source>
        <dbReference type="Proteomes" id="UP001151081"/>
    </source>
</evidence>